<proteinExistence type="predicted"/>
<evidence type="ECO:0000313" key="1">
    <source>
        <dbReference type="EMBL" id="GAA2625464.1"/>
    </source>
</evidence>
<gene>
    <name evidence="1" type="ORF">GCM10010411_72700</name>
</gene>
<comment type="caution">
    <text evidence="1">The sequence shown here is derived from an EMBL/GenBank/DDBJ whole genome shotgun (WGS) entry which is preliminary data.</text>
</comment>
<keyword evidence="2" id="KW-1185">Reference proteome</keyword>
<sequence>MPPPGQNRLPLSGVAWPRGHRHRYRRAGSLAALASPAHAAPAEPIPVVSDLYDAATGRYDDNDALDPLLNEAELQEVFALADPALCG</sequence>
<dbReference type="EMBL" id="BAAATD010000012">
    <property type="protein sequence ID" value="GAA2625464.1"/>
    <property type="molecule type" value="Genomic_DNA"/>
</dbReference>
<reference evidence="2" key="1">
    <citation type="journal article" date="2019" name="Int. J. Syst. Evol. Microbiol.">
        <title>The Global Catalogue of Microorganisms (GCM) 10K type strain sequencing project: providing services to taxonomists for standard genome sequencing and annotation.</title>
        <authorList>
            <consortium name="The Broad Institute Genomics Platform"/>
            <consortium name="The Broad Institute Genome Sequencing Center for Infectious Disease"/>
            <person name="Wu L."/>
            <person name="Ma J."/>
        </authorList>
    </citation>
    <scope>NUCLEOTIDE SEQUENCE [LARGE SCALE GENOMIC DNA]</scope>
    <source>
        <strain evidence="2">JCM 6833</strain>
    </source>
</reference>
<organism evidence="1 2">
    <name type="scientific">Actinomadura fulvescens</name>
    <dbReference type="NCBI Taxonomy" id="46160"/>
    <lineage>
        <taxon>Bacteria</taxon>
        <taxon>Bacillati</taxon>
        <taxon>Actinomycetota</taxon>
        <taxon>Actinomycetes</taxon>
        <taxon>Streptosporangiales</taxon>
        <taxon>Thermomonosporaceae</taxon>
        <taxon>Actinomadura</taxon>
    </lineage>
</organism>
<evidence type="ECO:0000313" key="2">
    <source>
        <dbReference type="Proteomes" id="UP001501509"/>
    </source>
</evidence>
<name>A0ABP6CWP0_9ACTN</name>
<dbReference type="Proteomes" id="UP001501509">
    <property type="component" value="Unassembled WGS sequence"/>
</dbReference>
<accession>A0ABP6CWP0</accession>
<protein>
    <submittedName>
        <fullName evidence="1">Uncharacterized protein</fullName>
    </submittedName>
</protein>